<keyword evidence="1" id="KW-1133">Transmembrane helix</keyword>
<feature type="transmembrane region" description="Helical" evidence="1">
    <location>
        <begin position="150"/>
        <end position="168"/>
    </location>
</feature>
<reference evidence="2" key="1">
    <citation type="submission" date="2017-08" db="EMBL/GenBank/DDBJ databases">
        <authorList>
            <person name="Cuomo C."/>
            <person name="Billmyre B."/>
            <person name="Heitman J."/>
        </authorList>
    </citation>
    <scope>NUCLEOTIDE SEQUENCE</scope>
    <source>
        <strain evidence="2">CBS 12478</strain>
    </source>
</reference>
<evidence type="ECO:0000256" key="1">
    <source>
        <dbReference type="SAM" id="Phobius"/>
    </source>
</evidence>
<dbReference type="PANTHER" id="PTHR33979">
    <property type="entry name" value="OS02G0221600 PROTEIN"/>
    <property type="match status" value="1"/>
</dbReference>
<protein>
    <submittedName>
        <fullName evidence="2">Uncharacterized protein</fullName>
    </submittedName>
</protein>
<dbReference type="InterPro" id="IPR049500">
    <property type="entry name" value="Peptidase_M50B-like"/>
</dbReference>
<feature type="transmembrane region" description="Helical" evidence="1">
    <location>
        <begin position="266"/>
        <end position="283"/>
    </location>
</feature>
<dbReference type="Pfam" id="PF13398">
    <property type="entry name" value="Peptidase_M50B"/>
    <property type="match status" value="1"/>
</dbReference>
<feature type="transmembrane region" description="Helical" evidence="1">
    <location>
        <begin position="350"/>
        <end position="374"/>
    </location>
</feature>
<feature type="transmembrane region" description="Helical" evidence="1">
    <location>
        <begin position="180"/>
        <end position="197"/>
    </location>
</feature>
<feature type="transmembrane region" description="Helical" evidence="1">
    <location>
        <begin position="289"/>
        <end position="312"/>
    </location>
</feature>
<reference evidence="2" key="2">
    <citation type="submission" date="2024-01" db="EMBL/GenBank/DDBJ databases">
        <title>Comparative genomics of Cryptococcus and Kwoniella reveals pathogenesis evolution and contrasting modes of karyotype evolution via chromosome fusion or intercentromeric recombination.</title>
        <authorList>
            <person name="Coelho M.A."/>
            <person name="David-Palma M."/>
            <person name="Shea T."/>
            <person name="Bowers K."/>
            <person name="McGinley-Smith S."/>
            <person name="Mohammad A.W."/>
            <person name="Gnirke A."/>
            <person name="Yurkov A.M."/>
            <person name="Nowrousian M."/>
            <person name="Sun S."/>
            <person name="Cuomo C.A."/>
            <person name="Heitman J."/>
        </authorList>
    </citation>
    <scope>NUCLEOTIDE SEQUENCE</scope>
    <source>
        <strain evidence="2">CBS 12478</strain>
    </source>
</reference>
<accession>A0AAJ8MWC5</accession>
<proteinExistence type="predicted"/>
<dbReference type="AlphaFoldDB" id="A0AAJ8MWC5"/>
<keyword evidence="1" id="KW-0812">Transmembrane</keyword>
<sequence length="421" mass="48880">MITKRESLVDWINQGSYGSWSPTHPTDAQRESIIFLVCSIVVILVFWQGRLPYWVSFRRVQDKYTGEIKVQRSWRTFPFPILLPLKLLTVLYHELSHAIVGMLTIWWSQMVHGIPEGHKAGRIEFIMIDRYEGGLTKFADYPHVQPNYRLTLPAGYVGSCLIGCWFLFTGFDAKWSKYGALSLFILSLLATLVCFSVKSKSGFVHHHHRILAWLYRWILCNPERAKREMRKHKEMRDERNENANYVHNQGEVEDGMTEHDLHASQDLIICCCIPVGIILWALWNWDDSLLLRFAMLFIGLMSALYAAWDIFLDGIKYAKVAKSDATYMAEEHARRYPPRKGDQPRRSTRYYSLIWLTCIMTIIILVLIGAYFYFHKTIVEQAIESREFLPAQFHYGPADLEDDAQGVQGTVKGWLEENADG</sequence>
<name>A0AAJ8MWC5_9TREE</name>
<dbReference type="Proteomes" id="UP000322225">
    <property type="component" value="Chromosome 4"/>
</dbReference>
<feature type="transmembrane region" description="Helical" evidence="1">
    <location>
        <begin position="32"/>
        <end position="49"/>
    </location>
</feature>
<organism evidence="2 3">
    <name type="scientific">Kwoniella shandongensis</name>
    <dbReference type="NCBI Taxonomy" id="1734106"/>
    <lineage>
        <taxon>Eukaryota</taxon>
        <taxon>Fungi</taxon>
        <taxon>Dikarya</taxon>
        <taxon>Basidiomycota</taxon>
        <taxon>Agaricomycotina</taxon>
        <taxon>Tremellomycetes</taxon>
        <taxon>Tremellales</taxon>
        <taxon>Cryptococcaceae</taxon>
        <taxon>Kwoniella</taxon>
    </lineage>
</organism>
<keyword evidence="1" id="KW-0472">Membrane</keyword>
<dbReference type="PANTHER" id="PTHR33979:SF2">
    <property type="entry name" value="PEPTIDASE M50B-LIKE-DOMAIN-CONTAINING PROTEIN"/>
    <property type="match status" value="1"/>
</dbReference>
<dbReference type="GeneID" id="43588915"/>
<dbReference type="RefSeq" id="XP_065823191.1">
    <property type="nucleotide sequence ID" value="XM_065967119.1"/>
</dbReference>
<evidence type="ECO:0000313" key="3">
    <source>
        <dbReference type="Proteomes" id="UP000322225"/>
    </source>
</evidence>
<evidence type="ECO:0000313" key="2">
    <source>
        <dbReference type="EMBL" id="WWD17787.1"/>
    </source>
</evidence>
<dbReference type="EMBL" id="CP144054">
    <property type="protein sequence ID" value="WWD17787.1"/>
    <property type="molecule type" value="Genomic_DNA"/>
</dbReference>
<gene>
    <name evidence="2" type="ORF">CI109_102229</name>
</gene>
<keyword evidence="3" id="KW-1185">Reference proteome</keyword>
<dbReference type="KEGG" id="ksn:43588915"/>